<sequence precursor="true">MTRSLVLLSGAISLALIHSPILAAEAKSQASMPERHLAILRTSCQKCHGAEKQEGKFRVDDLPPVITNVEVAERWQKVLNALNSGEMPPEDEQQLDGKAKADLLDDLANVMVSARKSLSDQHGKITMRRLNRREYANTLRALLGAEISVSELPADTGAGSFDTVGSNLFMSGNQFEQYLALGREALDEAFERQAAASDSRKLRYEAETTTPLLAKLHSNDLEAKRRGELWIKAVEEAAAKPENVAIAAELRKAAPSEAIFRRSWAKIPGAPSPESFGFNTGENNADKANRAAGNVYMHPYREYYLKQPALDTGAYLTINNGDFNSWLTLLVPFNWPVGDYLVRVRMAATEQAAPERRYLEFGIHPRHGQVMSTHHVTGTMAEPQVIEIPLTLTRKHRERDNRTLFIREKGTADHIEQSRRRFNDGMKRNGVGPEVAIWIDWMEIERVPTANSPLSPGLAALTIPLDDKSKAPSREALRSSLEQFSSEAFRGRTPPPSYVDRLLALYDTRLKAGDKHSAALKETLSVVLSSPMFLYLAEPGEDQARRPLNDQELATRLSYFLWGSPPDATLRDLAERGELTRPKVLAQQTARLLDDPRSQGFLRPFVYQWLNLDRLDFFEVNQALFPRFDDATKLAARNEVYETFEYLHRENASLRDLLKADYIVIDSVLANYYGLDGVTGDAYRKVTLPADSPRGGLLGMAAVNVMGGNGERTSPVERGAWVLRKLLNDPPPPAPANVPQIARLAGKVLTTRERLQLHQEEAQCASCHRKIDPIGFGLENFDAVGQWRTEDSYQATTADGKPDPKQKKTWKIDPAAAFHNGPEFRSYFEMRDAIAAKSDSFARGYSMALIEYALGRPCGFSDEPLIEAMWQRASGQDLAVREFIQALVASDAFHTK</sequence>
<dbReference type="EMBL" id="CP036274">
    <property type="protein sequence ID" value="QDU26887.1"/>
    <property type="molecule type" value="Genomic_DNA"/>
</dbReference>
<dbReference type="Pfam" id="PF07627">
    <property type="entry name" value="PSCyt3"/>
    <property type="match status" value="1"/>
</dbReference>
<feature type="signal peptide" evidence="1">
    <location>
        <begin position="1"/>
        <end position="23"/>
    </location>
</feature>
<dbReference type="Pfam" id="PF07624">
    <property type="entry name" value="PSD2"/>
    <property type="match status" value="1"/>
</dbReference>
<feature type="domain" description="DUF1585" evidence="2">
    <location>
        <begin position="820"/>
        <end position="893"/>
    </location>
</feature>
<keyword evidence="9" id="KW-1185">Reference proteome</keyword>
<accession>A0A517Y9H6</accession>
<dbReference type="Pfam" id="PF07637">
    <property type="entry name" value="PSD5"/>
    <property type="match status" value="1"/>
</dbReference>
<feature type="domain" description="Cytochrome C Planctomycete-type" evidence="6">
    <location>
        <begin position="44"/>
        <end position="91"/>
    </location>
</feature>
<dbReference type="Pfam" id="PF07626">
    <property type="entry name" value="PSD3"/>
    <property type="match status" value="1"/>
</dbReference>
<evidence type="ECO:0000259" key="4">
    <source>
        <dbReference type="Pfam" id="PF07627"/>
    </source>
</evidence>
<evidence type="ECO:0000313" key="9">
    <source>
        <dbReference type="Proteomes" id="UP000315017"/>
    </source>
</evidence>
<dbReference type="Pfam" id="PF07635">
    <property type="entry name" value="PSCyt1"/>
    <property type="match status" value="1"/>
</dbReference>
<dbReference type="KEGG" id="aagg:ETAA8_19710"/>
<dbReference type="RefSeq" id="WP_145087772.1">
    <property type="nucleotide sequence ID" value="NZ_CP036274.1"/>
</dbReference>
<name>A0A517Y9H6_9BACT</name>
<dbReference type="Pfam" id="PF07631">
    <property type="entry name" value="PSD4"/>
    <property type="match status" value="1"/>
</dbReference>
<proteinExistence type="predicted"/>
<feature type="chain" id="PRO_5022206790" evidence="1">
    <location>
        <begin position="24"/>
        <end position="896"/>
    </location>
</feature>
<evidence type="ECO:0000259" key="6">
    <source>
        <dbReference type="Pfam" id="PF07635"/>
    </source>
</evidence>
<feature type="domain" description="DUF1592" evidence="5">
    <location>
        <begin position="548"/>
        <end position="675"/>
    </location>
</feature>
<organism evidence="8 9">
    <name type="scientific">Anatilimnocola aggregata</name>
    <dbReference type="NCBI Taxonomy" id="2528021"/>
    <lineage>
        <taxon>Bacteria</taxon>
        <taxon>Pseudomonadati</taxon>
        <taxon>Planctomycetota</taxon>
        <taxon>Planctomycetia</taxon>
        <taxon>Pirellulales</taxon>
        <taxon>Pirellulaceae</taxon>
        <taxon>Anatilimnocola</taxon>
    </lineage>
</organism>
<dbReference type="Proteomes" id="UP000315017">
    <property type="component" value="Chromosome"/>
</dbReference>
<gene>
    <name evidence="8" type="ORF">ETAA8_19710</name>
</gene>
<evidence type="ECO:0000256" key="1">
    <source>
        <dbReference type="SAM" id="SignalP"/>
    </source>
</evidence>
<dbReference type="InterPro" id="IPR011478">
    <property type="entry name" value="DUF1585"/>
</dbReference>
<dbReference type="InterPro" id="IPR013043">
    <property type="entry name" value="DUF1595"/>
</dbReference>
<evidence type="ECO:0000259" key="3">
    <source>
        <dbReference type="Pfam" id="PF07626"/>
    </source>
</evidence>
<evidence type="ECO:0000313" key="8">
    <source>
        <dbReference type="EMBL" id="QDU26887.1"/>
    </source>
</evidence>
<protein>
    <submittedName>
        <fullName evidence="8">Planctomycete cytochrome C</fullName>
    </submittedName>
</protein>
<evidence type="ECO:0000259" key="7">
    <source>
        <dbReference type="Pfam" id="PF07637"/>
    </source>
</evidence>
<dbReference type="AlphaFoldDB" id="A0A517Y9H6"/>
<reference evidence="8 9" key="1">
    <citation type="submission" date="2019-02" db="EMBL/GenBank/DDBJ databases">
        <title>Deep-cultivation of Planctomycetes and their phenomic and genomic characterization uncovers novel biology.</title>
        <authorList>
            <person name="Wiegand S."/>
            <person name="Jogler M."/>
            <person name="Boedeker C."/>
            <person name="Pinto D."/>
            <person name="Vollmers J."/>
            <person name="Rivas-Marin E."/>
            <person name="Kohn T."/>
            <person name="Peeters S.H."/>
            <person name="Heuer A."/>
            <person name="Rast P."/>
            <person name="Oberbeckmann S."/>
            <person name="Bunk B."/>
            <person name="Jeske O."/>
            <person name="Meyerdierks A."/>
            <person name="Storesund J.E."/>
            <person name="Kallscheuer N."/>
            <person name="Luecker S."/>
            <person name="Lage O.M."/>
            <person name="Pohl T."/>
            <person name="Merkel B.J."/>
            <person name="Hornburger P."/>
            <person name="Mueller R.-W."/>
            <person name="Bruemmer F."/>
            <person name="Labrenz M."/>
            <person name="Spormann A.M."/>
            <person name="Op den Camp H."/>
            <person name="Overmann J."/>
            <person name="Amann R."/>
            <person name="Jetten M.S.M."/>
            <person name="Mascher T."/>
            <person name="Medema M.H."/>
            <person name="Devos D.P."/>
            <person name="Kaster A.-K."/>
            <person name="Ovreas L."/>
            <person name="Rohde M."/>
            <person name="Galperin M.Y."/>
            <person name="Jogler C."/>
        </authorList>
    </citation>
    <scope>NUCLEOTIDE SEQUENCE [LARGE SCALE GENOMIC DNA]</scope>
    <source>
        <strain evidence="8 9">ETA_A8</strain>
    </source>
</reference>
<evidence type="ECO:0000259" key="5">
    <source>
        <dbReference type="Pfam" id="PF07631"/>
    </source>
</evidence>
<dbReference type="InterPro" id="IPR011429">
    <property type="entry name" value="Cyt_c_Planctomycete-type"/>
</dbReference>
<feature type="domain" description="DUF1587" evidence="3">
    <location>
        <begin position="128"/>
        <end position="190"/>
    </location>
</feature>
<feature type="domain" description="DUF1595" evidence="7">
    <location>
        <begin position="477"/>
        <end position="538"/>
    </location>
</feature>
<keyword evidence="1" id="KW-0732">Signal</keyword>
<feature type="domain" description="DUF1588" evidence="4">
    <location>
        <begin position="694"/>
        <end position="791"/>
    </location>
</feature>
<dbReference type="OrthoDB" id="175242at2"/>
<dbReference type="InterPro" id="IPR013036">
    <property type="entry name" value="DUF1587"/>
</dbReference>
<dbReference type="InterPro" id="IPR013042">
    <property type="entry name" value="DUF1592"/>
</dbReference>
<evidence type="ECO:0000259" key="2">
    <source>
        <dbReference type="Pfam" id="PF07624"/>
    </source>
</evidence>
<dbReference type="InterPro" id="IPR013039">
    <property type="entry name" value="DUF1588"/>
</dbReference>